<keyword evidence="2" id="KW-0472">Membrane</keyword>
<dbReference type="RefSeq" id="XP_009861183.1">
    <property type="nucleotide sequence ID" value="XM_009862881.3"/>
</dbReference>
<protein>
    <submittedName>
        <fullName evidence="4">Uncharacterized LOC100187354</fullName>
    </submittedName>
</protein>
<organism evidence="4 5">
    <name type="scientific">Ciona intestinalis</name>
    <name type="common">Transparent sea squirt</name>
    <name type="synonym">Ascidia intestinalis</name>
    <dbReference type="NCBI Taxonomy" id="7719"/>
    <lineage>
        <taxon>Eukaryota</taxon>
        <taxon>Metazoa</taxon>
        <taxon>Chordata</taxon>
        <taxon>Tunicata</taxon>
        <taxon>Ascidiacea</taxon>
        <taxon>Phlebobranchia</taxon>
        <taxon>Cionidae</taxon>
        <taxon>Ciona</taxon>
    </lineage>
</organism>
<feature type="signal peptide" evidence="3">
    <location>
        <begin position="1"/>
        <end position="23"/>
    </location>
</feature>
<name>F6SJ53_CIOIN</name>
<keyword evidence="2" id="KW-0812">Transmembrane</keyword>
<accession>F6SJ53</accession>
<evidence type="ECO:0000313" key="4">
    <source>
        <dbReference type="Ensembl" id="ENSCINP00000015762.3"/>
    </source>
</evidence>
<evidence type="ECO:0000313" key="5">
    <source>
        <dbReference type="Proteomes" id="UP000008144"/>
    </source>
</evidence>
<sequence>MLTNAKAITAVVVFILLVGQAFSQTTAAENTTTAATTMPDDTTGTTATTMITMDDTTPGPTSQVVQTTVGPTTAHNETTTQIATTSIITIISNSMNITSYLETNNQTVDNLLEAVLNNSNAFSMTKIQSFVSGRGGQILLRSALSPNQLGPYAARINAPEERKALFYSTLLNIHLNENNATFLTNMSDELARTGTLSGEKFLPDPEDPQLLALACSSNTAVSCTPTVVAPALNVGLIVGVSIGGAFLLLLIVALVCYCCSKSKSETRVTPDNRGSMEMSSSAPYVRNP</sequence>
<keyword evidence="5" id="KW-1185">Reference proteome</keyword>
<dbReference type="InParanoid" id="F6SJ53"/>
<evidence type="ECO:0000256" key="2">
    <source>
        <dbReference type="SAM" id="Phobius"/>
    </source>
</evidence>
<evidence type="ECO:0000256" key="3">
    <source>
        <dbReference type="SAM" id="SignalP"/>
    </source>
</evidence>
<feature type="chain" id="PRO_5014090095" evidence="3">
    <location>
        <begin position="24"/>
        <end position="288"/>
    </location>
</feature>
<keyword evidence="3" id="KW-0732">Signal</keyword>
<accession>A0A1W3JT76</accession>
<feature type="region of interest" description="Disordered" evidence="1">
    <location>
        <begin position="265"/>
        <end position="288"/>
    </location>
</feature>
<gene>
    <name evidence="4" type="primary">LOC100187354</name>
</gene>
<dbReference type="Proteomes" id="UP000008144">
    <property type="component" value="Unassembled WGS sequence"/>
</dbReference>
<reference evidence="5" key="1">
    <citation type="journal article" date="2002" name="Science">
        <title>The draft genome of Ciona intestinalis: insights into chordate and vertebrate origins.</title>
        <authorList>
            <person name="Dehal P."/>
            <person name="Satou Y."/>
            <person name="Campbell R.K."/>
            <person name="Chapman J."/>
            <person name="Degnan B."/>
            <person name="De Tomaso A."/>
            <person name="Davidson B."/>
            <person name="Di Gregorio A."/>
            <person name="Gelpke M."/>
            <person name="Goodstein D.M."/>
            <person name="Harafuji N."/>
            <person name="Hastings K.E."/>
            <person name="Ho I."/>
            <person name="Hotta K."/>
            <person name="Huang W."/>
            <person name="Kawashima T."/>
            <person name="Lemaire P."/>
            <person name="Martinez D."/>
            <person name="Meinertzhagen I.A."/>
            <person name="Necula S."/>
            <person name="Nonaka M."/>
            <person name="Putnam N."/>
            <person name="Rash S."/>
            <person name="Saiga H."/>
            <person name="Satake M."/>
            <person name="Terry A."/>
            <person name="Yamada L."/>
            <person name="Wang H.G."/>
            <person name="Awazu S."/>
            <person name="Azumi K."/>
            <person name="Boore J."/>
            <person name="Branno M."/>
            <person name="Chin-Bow S."/>
            <person name="DeSantis R."/>
            <person name="Doyle S."/>
            <person name="Francino P."/>
            <person name="Keys D.N."/>
            <person name="Haga S."/>
            <person name="Hayashi H."/>
            <person name="Hino K."/>
            <person name="Imai K.S."/>
            <person name="Inaba K."/>
            <person name="Kano S."/>
            <person name="Kobayashi K."/>
            <person name="Kobayashi M."/>
            <person name="Lee B.I."/>
            <person name="Makabe K.W."/>
            <person name="Manohar C."/>
            <person name="Matassi G."/>
            <person name="Medina M."/>
            <person name="Mochizuki Y."/>
            <person name="Mount S."/>
            <person name="Morishita T."/>
            <person name="Miura S."/>
            <person name="Nakayama A."/>
            <person name="Nishizaka S."/>
            <person name="Nomoto H."/>
            <person name="Ohta F."/>
            <person name="Oishi K."/>
            <person name="Rigoutsos I."/>
            <person name="Sano M."/>
            <person name="Sasaki A."/>
            <person name="Sasakura Y."/>
            <person name="Shoguchi E."/>
            <person name="Shin-i T."/>
            <person name="Spagnuolo A."/>
            <person name="Stainier D."/>
            <person name="Suzuki M.M."/>
            <person name="Tassy O."/>
            <person name="Takatori N."/>
            <person name="Tokuoka M."/>
            <person name="Yagi K."/>
            <person name="Yoshizaki F."/>
            <person name="Wada S."/>
            <person name="Zhang C."/>
            <person name="Hyatt P.D."/>
            <person name="Larimer F."/>
            <person name="Detter C."/>
            <person name="Doggett N."/>
            <person name="Glavina T."/>
            <person name="Hawkins T."/>
            <person name="Richardson P."/>
            <person name="Lucas S."/>
            <person name="Kohara Y."/>
            <person name="Levine M."/>
            <person name="Satoh N."/>
            <person name="Rokhsar D.S."/>
        </authorList>
    </citation>
    <scope>NUCLEOTIDE SEQUENCE [LARGE SCALE GENOMIC DNA]</scope>
</reference>
<dbReference type="GeneID" id="100187354"/>
<dbReference type="Ensembl" id="ENSCINT00000015762.3">
    <property type="protein sequence ID" value="ENSCINP00000015762.3"/>
    <property type="gene ID" value="ENSCING00000007692.3"/>
</dbReference>
<feature type="transmembrane region" description="Helical" evidence="2">
    <location>
        <begin position="232"/>
        <end position="257"/>
    </location>
</feature>
<dbReference type="HOGENOM" id="CLU_966293_0_0_1"/>
<evidence type="ECO:0000256" key="1">
    <source>
        <dbReference type="SAM" id="MobiDB-lite"/>
    </source>
</evidence>
<reference evidence="4" key="3">
    <citation type="submission" date="2025-09" db="UniProtKB">
        <authorList>
            <consortium name="Ensembl"/>
        </authorList>
    </citation>
    <scope>IDENTIFICATION</scope>
</reference>
<dbReference type="AlphaFoldDB" id="F6SJ53"/>
<proteinExistence type="predicted"/>
<reference evidence="4" key="2">
    <citation type="submission" date="2025-08" db="UniProtKB">
        <authorList>
            <consortium name="Ensembl"/>
        </authorList>
    </citation>
    <scope>IDENTIFICATION</scope>
</reference>
<keyword evidence="2" id="KW-1133">Transmembrane helix</keyword>